<evidence type="ECO:0000256" key="1">
    <source>
        <dbReference type="SAM" id="MobiDB-lite"/>
    </source>
</evidence>
<feature type="region of interest" description="Disordered" evidence="1">
    <location>
        <begin position="1"/>
        <end position="33"/>
    </location>
</feature>
<dbReference type="Proteomes" id="UP001476798">
    <property type="component" value="Unassembled WGS sequence"/>
</dbReference>
<organism evidence="2 3">
    <name type="scientific">Goodea atripinnis</name>
    <dbReference type="NCBI Taxonomy" id="208336"/>
    <lineage>
        <taxon>Eukaryota</taxon>
        <taxon>Metazoa</taxon>
        <taxon>Chordata</taxon>
        <taxon>Craniata</taxon>
        <taxon>Vertebrata</taxon>
        <taxon>Euteleostomi</taxon>
        <taxon>Actinopterygii</taxon>
        <taxon>Neopterygii</taxon>
        <taxon>Teleostei</taxon>
        <taxon>Neoteleostei</taxon>
        <taxon>Acanthomorphata</taxon>
        <taxon>Ovalentaria</taxon>
        <taxon>Atherinomorphae</taxon>
        <taxon>Cyprinodontiformes</taxon>
        <taxon>Goodeidae</taxon>
        <taxon>Goodea</taxon>
    </lineage>
</organism>
<protein>
    <submittedName>
        <fullName evidence="2">Uncharacterized protein</fullName>
    </submittedName>
</protein>
<gene>
    <name evidence="2" type="ORF">GOODEAATRI_027914</name>
</gene>
<accession>A0ABV0NNV6</accession>
<keyword evidence="3" id="KW-1185">Reference proteome</keyword>
<evidence type="ECO:0000313" key="2">
    <source>
        <dbReference type="EMBL" id="MEQ2173071.1"/>
    </source>
</evidence>
<reference evidence="2 3" key="1">
    <citation type="submission" date="2021-06" db="EMBL/GenBank/DDBJ databases">
        <authorList>
            <person name="Palmer J.M."/>
        </authorList>
    </citation>
    <scope>NUCLEOTIDE SEQUENCE [LARGE SCALE GENOMIC DNA]</scope>
    <source>
        <strain evidence="2 3">GA_2019</strain>
        <tissue evidence="2">Muscle</tissue>
    </source>
</reference>
<comment type="caution">
    <text evidence="2">The sequence shown here is derived from an EMBL/GenBank/DDBJ whole genome shotgun (WGS) entry which is preliminary data.</text>
</comment>
<evidence type="ECO:0000313" key="3">
    <source>
        <dbReference type="Proteomes" id="UP001476798"/>
    </source>
</evidence>
<proteinExistence type="predicted"/>
<sequence>MRPQDCGSKNIKTHKKQEQRESEALRLPSSAPSRDAAAAIKLYDTQKSENSDFKSKSCRCIFTVLSKLLLVYSTEIFRRLSDGKTMTLQESEWIYVSMYT</sequence>
<dbReference type="EMBL" id="JAHRIO010043725">
    <property type="protein sequence ID" value="MEQ2173071.1"/>
    <property type="molecule type" value="Genomic_DNA"/>
</dbReference>
<name>A0ABV0NNV6_9TELE</name>